<dbReference type="Proteomes" id="UP000307562">
    <property type="component" value="Chromosome"/>
</dbReference>
<evidence type="ECO:0000313" key="4">
    <source>
        <dbReference type="Proteomes" id="UP000307562"/>
    </source>
</evidence>
<keyword evidence="4" id="KW-1185">Reference proteome</keyword>
<gene>
    <name evidence="3" type="ORF">FGF80_12375</name>
</gene>
<dbReference type="EMBL" id="CP040637">
    <property type="protein sequence ID" value="QCW03984.1"/>
    <property type="molecule type" value="Genomic_DNA"/>
</dbReference>
<feature type="coiled-coil region" evidence="1">
    <location>
        <begin position="10"/>
        <end position="44"/>
    </location>
</feature>
<organism evidence="3 4">
    <name type="scientific">Natrinema pallidum</name>
    <dbReference type="NCBI Taxonomy" id="69527"/>
    <lineage>
        <taxon>Archaea</taxon>
        <taxon>Methanobacteriati</taxon>
        <taxon>Methanobacteriota</taxon>
        <taxon>Stenosarchaea group</taxon>
        <taxon>Halobacteria</taxon>
        <taxon>Halobacteriales</taxon>
        <taxon>Natrialbaceae</taxon>
        <taxon>Natrinema</taxon>
    </lineage>
</organism>
<proteinExistence type="predicted"/>
<evidence type="ECO:0000256" key="1">
    <source>
        <dbReference type="SAM" id="Coils"/>
    </source>
</evidence>
<reference evidence="4" key="1">
    <citation type="submission" date="2019-05" db="EMBL/GenBank/DDBJ databases">
        <title>Complete Genome Sequence and Methylation Pattern of the Halophilic Archaeon Natrinema pallidum BOL6-1.</title>
        <authorList>
            <person name="DasSarma P."/>
            <person name="DasSarma B.P."/>
            <person name="DasSarma S.L."/>
            <person name="Martinez F.L."/>
            <person name="Guzman D."/>
            <person name="Roberts R.J."/>
            <person name="DasSarma S."/>
        </authorList>
    </citation>
    <scope>NUCLEOTIDE SEQUENCE [LARGE SCALE GENOMIC DNA]</scope>
    <source>
        <strain evidence="4">BOL6-1</strain>
    </source>
</reference>
<feature type="compositionally biased region" description="Low complexity" evidence="2">
    <location>
        <begin position="93"/>
        <end position="107"/>
    </location>
</feature>
<protein>
    <submittedName>
        <fullName evidence="3">Uncharacterized protein</fullName>
    </submittedName>
</protein>
<feature type="region of interest" description="Disordered" evidence="2">
    <location>
        <begin position="78"/>
        <end position="107"/>
    </location>
</feature>
<dbReference type="RefSeq" id="WP_138654338.1">
    <property type="nucleotide sequence ID" value="NZ_CP040637.1"/>
</dbReference>
<evidence type="ECO:0000256" key="2">
    <source>
        <dbReference type="SAM" id="MobiDB-lite"/>
    </source>
</evidence>
<sequence>MGLGSTAKKIQTLSDRAEAMYKQVKKLQQRITGLEEEMDETHTTVTRMDHQLTEQRALLLALADEQGLDGEQILADAAIEDAERDGATEPDDGSAAAEDGATDATAE</sequence>
<keyword evidence="1" id="KW-0175">Coiled coil</keyword>
<dbReference type="Pfam" id="PF19111">
    <property type="entry name" value="DUF5798"/>
    <property type="match status" value="1"/>
</dbReference>
<dbReference type="GeneID" id="96156803"/>
<name>A0A4V1IF72_9EURY</name>
<evidence type="ECO:0000313" key="3">
    <source>
        <dbReference type="EMBL" id="QCW03984.1"/>
    </source>
</evidence>
<dbReference type="KEGG" id="npl:FGF80_12375"/>
<feature type="compositionally biased region" description="Acidic residues" evidence="2">
    <location>
        <begin position="78"/>
        <end position="92"/>
    </location>
</feature>
<accession>A0A4V1IF72</accession>
<dbReference type="InterPro" id="IPR043816">
    <property type="entry name" value="DUF5798"/>
</dbReference>
<dbReference type="AlphaFoldDB" id="A0A4V1IF72"/>